<dbReference type="InterPro" id="IPR050423">
    <property type="entry name" value="UPF0337_stress_rsp"/>
</dbReference>
<reference evidence="3 4" key="1">
    <citation type="submission" date="2022-10" db="EMBL/GenBank/DDBJ databases">
        <title>Defluviimonas sp. nov., isolated from ocean surface sediments.</title>
        <authorList>
            <person name="He W."/>
            <person name="Wang L."/>
            <person name="Zhang D.-F."/>
        </authorList>
    </citation>
    <scope>NUCLEOTIDE SEQUENCE [LARGE SCALE GENOMIC DNA]</scope>
    <source>
        <strain evidence="3 4">WL0024</strain>
    </source>
</reference>
<comment type="similarity">
    <text evidence="1">Belongs to the UPF0337 (CsbD) family.</text>
</comment>
<feature type="domain" description="CsbD-like" evidence="2">
    <location>
        <begin position="4"/>
        <end position="55"/>
    </location>
</feature>
<evidence type="ECO:0000313" key="4">
    <source>
        <dbReference type="Proteomes" id="UP001209535"/>
    </source>
</evidence>
<dbReference type="InterPro" id="IPR036629">
    <property type="entry name" value="YjbJ_sf"/>
</dbReference>
<dbReference type="SUPFAM" id="SSF69047">
    <property type="entry name" value="Hypothetical protein YjbJ"/>
    <property type="match status" value="1"/>
</dbReference>
<dbReference type="Pfam" id="PF05532">
    <property type="entry name" value="CsbD"/>
    <property type="match status" value="1"/>
</dbReference>
<gene>
    <name evidence="3" type="ORF">OEZ60_19805</name>
</gene>
<organism evidence="3 4">
    <name type="scientific">Albidovulum salinarum</name>
    <dbReference type="NCBI Taxonomy" id="2984153"/>
    <lineage>
        <taxon>Bacteria</taxon>
        <taxon>Pseudomonadati</taxon>
        <taxon>Pseudomonadota</taxon>
        <taxon>Alphaproteobacteria</taxon>
        <taxon>Rhodobacterales</taxon>
        <taxon>Paracoccaceae</taxon>
        <taxon>Albidovulum</taxon>
    </lineage>
</organism>
<dbReference type="InterPro" id="IPR008462">
    <property type="entry name" value="CsbD"/>
</dbReference>
<dbReference type="PIRSF" id="PIRSF039008">
    <property type="entry name" value="YjbJ"/>
    <property type="match status" value="1"/>
</dbReference>
<sequence>MNWDQVEGKWRELKGKAQAKWGDITDDEWHSTEGRREQLVGLVQEKYGRAKEVAEREVDEWLRTL</sequence>
<protein>
    <submittedName>
        <fullName evidence="3">CsbD family protein</fullName>
    </submittedName>
</protein>
<name>A0ABT2XA13_9RHOB</name>
<dbReference type="InterPro" id="IPR026042">
    <property type="entry name" value="YjbJ"/>
</dbReference>
<dbReference type="PANTHER" id="PTHR34977:SF1">
    <property type="entry name" value="UPF0337 PROTEIN YJBJ"/>
    <property type="match status" value="1"/>
</dbReference>
<dbReference type="Gene3D" id="1.10.1470.10">
    <property type="entry name" value="YjbJ"/>
    <property type="match status" value="1"/>
</dbReference>
<keyword evidence="4" id="KW-1185">Reference proteome</keyword>
<evidence type="ECO:0000256" key="1">
    <source>
        <dbReference type="ARBA" id="ARBA00009129"/>
    </source>
</evidence>
<proteinExistence type="inferred from homology"/>
<dbReference type="RefSeq" id="WP_263340067.1">
    <property type="nucleotide sequence ID" value="NZ_JAOVQO010000024.1"/>
</dbReference>
<evidence type="ECO:0000313" key="3">
    <source>
        <dbReference type="EMBL" id="MCU9850239.1"/>
    </source>
</evidence>
<comment type="caution">
    <text evidence="3">The sequence shown here is derived from an EMBL/GenBank/DDBJ whole genome shotgun (WGS) entry which is preliminary data.</text>
</comment>
<dbReference type="PANTHER" id="PTHR34977">
    <property type="entry name" value="UPF0337 PROTEIN YJBJ"/>
    <property type="match status" value="1"/>
</dbReference>
<dbReference type="Proteomes" id="UP001209535">
    <property type="component" value="Unassembled WGS sequence"/>
</dbReference>
<dbReference type="EMBL" id="JAOVQO010000024">
    <property type="protein sequence ID" value="MCU9850239.1"/>
    <property type="molecule type" value="Genomic_DNA"/>
</dbReference>
<evidence type="ECO:0000259" key="2">
    <source>
        <dbReference type="Pfam" id="PF05532"/>
    </source>
</evidence>
<accession>A0ABT2XA13</accession>